<name>A0A5L8M5C5_CAMLA</name>
<comment type="caution">
    <text evidence="1">The sequence shown here is derived from an EMBL/GenBank/DDBJ whole genome shotgun (WGS) entry which is preliminary data.</text>
</comment>
<gene>
    <name evidence="1" type="ORF">F5R70_05685</name>
</gene>
<dbReference type="EMBL" id="AAKYAN010000010">
    <property type="protein sequence ID" value="ECW8954919.1"/>
    <property type="molecule type" value="Genomic_DNA"/>
</dbReference>
<accession>A0A5L8M5C5</accession>
<dbReference type="AlphaFoldDB" id="A0A5L8M5C5"/>
<reference evidence="1 2" key="1">
    <citation type="submission" date="2019-09" db="EMBL/GenBank/DDBJ databases">
        <authorList>
            <consortium name="PulseNet: The National Subtyping Network for Foodborne Disease Surveillance"/>
            <person name="Tarr C.L."/>
            <person name="Trees E."/>
            <person name="Katz L.S."/>
            <person name="Carleton-Romer H.A."/>
            <person name="Stroika S."/>
            <person name="Kucerova Z."/>
            <person name="Roache K.F."/>
            <person name="Sabol A.L."/>
            <person name="Besser J."/>
            <person name="Gerner-Smidt P."/>
        </authorList>
    </citation>
    <scope>NUCLEOTIDE SEQUENCE [LARGE SCALE GENOMIC DNA]</scope>
    <source>
        <strain evidence="1 2">PNUSAC011760</strain>
    </source>
</reference>
<evidence type="ECO:0000313" key="1">
    <source>
        <dbReference type="EMBL" id="ECW8954919.1"/>
    </source>
</evidence>
<dbReference type="Proteomes" id="UP000440714">
    <property type="component" value="Unassembled WGS sequence"/>
</dbReference>
<organism evidence="1 2">
    <name type="scientific">Campylobacter lari</name>
    <dbReference type="NCBI Taxonomy" id="201"/>
    <lineage>
        <taxon>Bacteria</taxon>
        <taxon>Pseudomonadati</taxon>
        <taxon>Campylobacterota</taxon>
        <taxon>Epsilonproteobacteria</taxon>
        <taxon>Campylobacterales</taxon>
        <taxon>Campylobacteraceae</taxon>
        <taxon>Campylobacter</taxon>
    </lineage>
</organism>
<dbReference type="SUPFAM" id="SSF47336">
    <property type="entry name" value="ACP-like"/>
    <property type="match status" value="1"/>
</dbReference>
<dbReference type="RefSeq" id="WP_087685484.1">
    <property type="nucleotide sequence ID" value="NZ_CP176590.1"/>
</dbReference>
<dbReference type="InterPro" id="IPR036736">
    <property type="entry name" value="ACP-like_sf"/>
</dbReference>
<dbReference type="Gene3D" id="1.10.1200.10">
    <property type="entry name" value="ACP-like"/>
    <property type="match status" value="1"/>
</dbReference>
<evidence type="ECO:0000313" key="2">
    <source>
        <dbReference type="Proteomes" id="UP000440714"/>
    </source>
</evidence>
<protein>
    <submittedName>
        <fullName evidence="1">Acyl carrier protein</fullName>
    </submittedName>
</protein>
<proteinExistence type="predicted"/>
<sequence>MEISTKLIKTLFENIQRHDINENDTNLVEDDIIDSVDIMKLIMEIEKYFNKSLDAKFIIPNNFEDFQSIQKMLMQAFVN</sequence>